<dbReference type="EMBL" id="LK052887">
    <property type="protein sequence ID" value="CDR38806.1"/>
    <property type="molecule type" value="Genomic_DNA"/>
</dbReference>
<dbReference type="InterPro" id="IPR019150">
    <property type="entry name" value="Vesicle_transport_protein_Use1"/>
</dbReference>
<dbReference type="GO" id="GO:0016192">
    <property type="term" value="P:vesicle-mediated transport"/>
    <property type="evidence" value="ECO:0007669"/>
    <property type="project" value="UniProtKB-KW"/>
</dbReference>
<sequence length="262" mass="30284">MSLIASYIDNRVKNTMSLTPEFIYRQCKLLEQETNDPTDDASAFHNSIVCSQHESTSRHIRQAILQLPPATTNQLKQALTQYVDLIEKHRLAAVLRLEETVEIEQRRSRRRLSVDLHNVNDAEDIESIEEKQEDNENLSQLRKRLLDGRSKSSNAVTDDLTYDEKLHEEEKRQEDIMENMLTYVQGIKEGAMEFQHRLNQDQDVLTAAQKGLEVTSEKLAKTTFNLSKTIESMGWRELLKYAAFCLFSFIFALLLIGVLPRL</sequence>
<dbReference type="GO" id="GO:0005789">
    <property type="term" value="C:endoplasmic reticulum membrane"/>
    <property type="evidence" value="ECO:0007669"/>
    <property type="project" value="UniProtKB-SubCell"/>
</dbReference>
<keyword evidence="3" id="KW-0813">Transport</keyword>
<keyword evidence="6" id="KW-0931">ER-Golgi transport</keyword>
<keyword evidence="8 10" id="KW-1133">Transmembrane helix</keyword>
<proteinExistence type="inferred from homology"/>
<evidence type="ECO:0000256" key="9">
    <source>
        <dbReference type="ARBA" id="ARBA00023136"/>
    </source>
</evidence>
<accession>A0A061AVP9</accession>
<dbReference type="GO" id="GO:0015031">
    <property type="term" value="P:protein transport"/>
    <property type="evidence" value="ECO:0007669"/>
    <property type="project" value="UniProtKB-KW"/>
</dbReference>
<reference evidence="11" key="1">
    <citation type="journal article" date="2014" name="Genome Announc.">
        <title>Genome sequence of the yeast Cyberlindnera fabianii (Hansenula fabianii).</title>
        <authorList>
            <person name="Freel K.C."/>
            <person name="Sarilar V."/>
            <person name="Neuveglise C."/>
            <person name="Devillers H."/>
            <person name="Friedrich A."/>
            <person name="Schacherer J."/>
        </authorList>
    </citation>
    <scope>NUCLEOTIDE SEQUENCE</scope>
    <source>
        <strain evidence="11">YJS4271</strain>
    </source>
</reference>
<comment type="similarity">
    <text evidence="2">Belongs to the USE1 family.</text>
</comment>
<keyword evidence="5" id="KW-0256">Endoplasmic reticulum</keyword>
<feature type="transmembrane region" description="Helical" evidence="10">
    <location>
        <begin position="238"/>
        <end position="259"/>
    </location>
</feature>
<evidence type="ECO:0000313" key="11">
    <source>
        <dbReference type="EMBL" id="CDR38806.1"/>
    </source>
</evidence>
<keyword evidence="4 10" id="KW-0812">Transmembrane</keyword>
<protein>
    <submittedName>
        <fullName evidence="11">CYFA0S02e06084g1_1</fullName>
    </submittedName>
</protein>
<organism evidence="11">
    <name type="scientific">Cyberlindnera fabianii</name>
    <name type="common">Yeast</name>
    <name type="synonym">Hansenula fabianii</name>
    <dbReference type="NCBI Taxonomy" id="36022"/>
    <lineage>
        <taxon>Eukaryota</taxon>
        <taxon>Fungi</taxon>
        <taxon>Dikarya</taxon>
        <taxon>Ascomycota</taxon>
        <taxon>Saccharomycotina</taxon>
        <taxon>Saccharomycetes</taxon>
        <taxon>Phaffomycetales</taxon>
        <taxon>Phaffomycetaceae</taxon>
        <taxon>Cyberlindnera</taxon>
    </lineage>
</organism>
<evidence type="ECO:0000256" key="2">
    <source>
        <dbReference type="ARBA" id="ARBA00007891"/>
    </source>
</evidence>
<evidence type="ECO:0000256" key="10">
    <source>
        <dbReference type="SAM" id="Phobius"/>
    </source>
</evidence>
<evidence type="ECO:0000256" key="5">
    <source>
        <dbReference type="ARBA" id="ARBA00022824"/>
    </source>
</evidence>
<comment type="subcellular location">
    <subcellularLocation>
        <location evidence="1">Endoplasmic reticulum membrane</location>
        <topology evidence="1">Single-pass type IV membrane protein</topology>
    </subcellularLocation>
</comment>
<evidence type="ECO:0000256" key="3">
    <source>
        <dbReference type="ARBA" id="ARBA00022448"/>
    </source>
</evidence>
<name>A0A061AVP9_CYBFA</name>
<dbReference type="VEuPathDB" id="FungiDB:BON22_0074"/>
<evidence type="ECO:0000256" key="6">
    <source>
        <dbReference type="ARBA" id="ARBA00022892"/>
    </source>
</evidence>
<keyword evidence="9 10" id="KW-0472">Membrane</keyword>
<evidence type="ECO:0000256" key="7">
    <source>
        <dbReference type="ARBA" id="ARBA00022927"/>
    </source>
</evidence>
<dbReference type="PhylomeDB" id="A0A061AVP9"/>
<dbReference type="OrthoDB" id="4008582at2759"/>
<evidence type="ECO:0000256" key="8">
    <source>
        <dbReference type="ARBA" id="ARBA00022989"/>
    </source>
</evidence>
<evidence type="ECO:0000256" key="1">
    <source>
        <dbReference type="ARBA" id="ARBA00004163"/>
    </source>
</evidence>
<keyword evidence="7" id="KW-0653">Protein transport</keyword>
<gene>
    <name evidence="11" type="ORF">CYFA0S_02e06084g</name>
</gene>
<evidence type="ECO:0000256" key="4">
    <source>
        <dbReference type="ARBA" id="ARBA00022692"/>
    </source>
</evidence>
<dbReference type="Pfam" id="PF09753">
    <property type="entry name" value="Use1"/>
    <property type="match status" value="1"/>
</dbReference>
<dbReference type="AlphaFoldDB" id="A0A061AVP9"/>